<evidence type="ECO:0000259" key="6">
    <source>
        <dbReference type="PROSITE" id="PS50878"/>
    </source>
</evidence>
<dbReference type="GO" id="GO:0016779">
    <property type="term" value="F:nucleotidyltransferase activity"/>
    <property type="evidence" value="ECO:0007669"/>
    <property type="project" value="UniProtKB-KW"/>
</dbReference>
<keyword evidence="3" id="KW-0540">Nuclease</keyword>
<keyword evidence="1" id="KW-0808">Transferase</keyword>
<dbReference type="PANTHER" id="PTHR37984:SF5">
    <property type="entry name" value="PROTEIN NYNRIN-LIKE"/>
    <property type="match status" value="1"/>
</dbReference>
<dbReference type="Gene3D" id="2.40.70.10">
    <property type="entry name" value="Acid Proteases"/>
    <property type="match status" value="1"/>
</dbReference>
<keyword evidence="8" id="KW-1185">Reference proteome</keyword>
<dbReference type="InterPro" id="IPR036397">
    <property type="entry name" value="RNaseH_sf"/>
</dbReference>
<evidence type="ECO:0000256" key="3">
    <source>
        <dbReference type="ARBA" id="ARBA00022722"/>
    </source>
</evidence>
<dbReference type="Pfam" id="PF17921">
    <property type="entry name" value="Integrase_H2C2"/>
    <property type="match status" value="1"/>
</dbReference>
<feature type="non-terminal residue" evidence="9">
    <location>
        <position position="830"/>
    </location>
</feature>
<keyword evidence="5" id="KW-0511">Multifunctional enzyme</keyword>
<dbReference type="GO" id="GO:0004519">
    <property type="term" value="F:endonuclease activity"/>
    <property type="evidence" value="ECO:0007669"/>
    <property type="project" value="UniProtKB-KW"/>
</dbReference>
<protein>
    <submittedName>
        <fullName evidence="9">Uncharacterized protein K02A2.6-like</fullName>
    </submittedName>
</protein>
<sequence>MLINGVDIKCEIDCGSPYSIISMLEFQQKFPKLVISPSSVQLYGVDNYGLNTVGQVMVKVRYKGNDFNLRLIIVKFSKPATMLLGREWLNILEPQLKDTILNDTPPNEVKQISNSNFVEIYRHKFPWVFNADKSEAIQGFQARLVLMPNATPIFHKYYELPYSLCEKVEAKLAEMVKNKRLEPVNHSNWASPIWPIVKKNNEIRIVTDFRRTINPQLQMDHYPLPKLEDIWATLSNCSYFTKIDLTEAYLQLRVAPESQELLTVNTPWGLFRFNRLQYGVKVGPPVFQSVMDTLLARMKRVAKFLDDIVVGGENYDECLKITLEVLDRLNVHHVQVGLPKCLWLVTEIELLGYRINKTGIHPTDEKIEAIIHAKVPTNVSELRSYLGLVNFYARFLPNLSTHLRPLNQLLTKNQKFEWTTECQSALDFIKAKLCDKPVLEIYDPQKPMVVCSDASPFGVGSVLCHVVNNLEKPVMYASASLSPAQKRYSQLDREALGVVYSVKKFHKYLYGKHFTLVTDNHPLKTLLCKGIPVIASPRIQRWSVTLSAYNFTVEHRKATLLAAPDALSRLPLEQEQVKVINSYIEIMPDLPVTSSVVATATQEDPLLSQVHNFVLIGWPNSIEDKNLVPFFKIKEFLSLEEEVILFGDRAVIPSKLQKIVLNLLHKSHPGIVRMKLLARQNVWWPSLNSDIESISKSCEACQSLNFKPLSCESVSWPVTSSPWERVHVDHFYFDNNTFFLLVDTYSNWLDVCQVKSTSAESVIAKLSSHICTFGLLKEIVSDNGPPFDSAEFLDFCTANNILVSKSPPYHPKSNGTAERAVRTIKSALKK</sequence>
<dbReference type="Pfam" id="PF17919">
    <property type="entry name" value="RT_RNaseH_2"/>
    <property type="match status" value="1"/>
</dbReference>
<reference evidence="9" key="1">
    <citation type="submission" date="2025-08" db="UniProtKB">
        <authorList>
            <consortium name="RefSeq"/>
        </authorList>
    </citation>
    <scope>IDENTIFICATION</scope>
    <source>
        <tissue evidence="9">Leaf</tissue>
    </source>
</reference>
<dbReference type="InterPro" id="IPR041588">
    <property type="entry name" value="Integrase_H2C2"/>
</dbReference>
<keyword evidence="4" id="KW-0378">Hydrolase</keyword>
<evidence type="ECO:0000256" key="4">
    <source>
        <dbReference type="ARBA" id="ARBA00022759"/>
    </source>
</evidence>
<dbReference type="Pfam" id="PF00665">
    <property type="entry name" value="rve"/>
    <property type="match status" value="1"/>
</dbReference>
<dbReference type="GeneID" id="106780742"/>
<organism evidence="8 9">
    <name type="scientific">Vigna radiata var. radiata</name>
    <name type="common">Mung bean</name>
    <name type="synonym">Phaseolus aureus</name>
    <dbReference type="NCBI Taxonomy" id="3916"/>
    <lineage>
        <taxon>Eukaryota</taxon>
        <taxon>Viridiplantae</taxon>
        <taxon>Streptophyta</taxon>
        <taxon>Embryophyta</taxon>
        <taxon>Tracheophyta</taxon>
        <taxon>Spermatophyta</taxon>
        <taxon>Magnoliopsida</taxon>
        <taxon>eudicotyledons</taxon>
        <taxon>Gunneridae</taxon>
        <taxon>Pentapetalae</taxon>
        <taxon>rosids</taxon>
        <taxon>fabids</taxon>
        <taxon>Fabales</taxon>
        <taxon>Fabaceae</taxon>
        <taxon>Papilionoideae</taxon>
        <taxon>50 kb inversion clade</taxon>
        <taxon>NPAAA clade</taxon>
        <taxon>indigoferoid/millettioid clade</taxon>
        <taxon>Phaseoleae</taxon>
        <taxon>Vigna</taxon>
    </lineage>
</organism>
<dbReference type="InterPro" id="IPR000477">
    <property type="entry name" value="RT_dom"/>
</dbReference>
<dbReference type="KEGG" id="vra:106780742"/>
<dbReference type="InterPro" id="IPR041577">
    <property type="entry name" value="RT_RNaseH_2"/>
</dbReference>
<dbReference type="InterPro" id="IPR001584">
    <property type="entry name" value="Integrase_cat-core"/>
</dbReference>
<dbReference type="OrthoDB" id="10055717at2759"/>
<keyword evidence="2" id="KW-0548">Nucleotidyltransferase</keyword>
<accession>A0A1S3W213</accession>
<evidence type="ECO:0000313" key="9">
    <source>
        <dbReference type="RefSeq" id="XP_014524537.1"/>
    </source>
</evidence>
<dbReference type="CDD" id="cd09274">
    <property type="entry name" value="RNase_HI_RT_Ty3"/>
    <property type="match status" value="1"/>
</dbReference>
<feature type="domain" description="Integrase catalytic" evidence="7">
    <location>
        <begin position="718"/>
        <end position="830"/>
    </location>
</feature>
<dbReference type="InterPro" id="IPR050951">
    <property type="entry name" value="Retrovirus_Pol_polyprotein"/>
</dbReference>
<dbReference type="GO" id="GO:0015074">
    <property type="term" value="P:DNA integration"/>
    <property type="evidence" value="ECO:0007669"/>
    <property type="project" value="InterPro"/>
</dbReference>
<dbReference type="Gene3D" id="3.10.10.10">
    <property type="entry name" value="HIV Type 1 Reverse Transcriptase, subunit A, domain 1"/>
    <property type="match status" value="1"/>
</dbReference>
<dbReference type="Proteomes" id="UP000087766">
    <property type="component" value="Unplaced"/>
</dbReference>
<dbReference type="Gene3D" id="1.10.340.70">
    <property type="match status" value="1"/>
</dbReference>
<dbReference type="RefSeq" id="XP_014524537.1">
    <property type="nucleotide sequence ID" value="XM_014669051.1"/>
</dbReference>
<dbReference type="PROSITE" id="PS50878">
    <property type="entry name" value="RT_POL"/>
    <property type="match status" value="1"/>
</dbReference>
<dbReference type="PANTHER" id="PTHR37984">
    <property type="entry name" value="PROTEIN CBG26694"/>
    <property type="match status" value="1"/>
</dbReference>
<dbReference type="CDD" id="cd01647">
    <property type="entry name" value="RT_LTR"/>
    <property type="match status" value="1"/>
</dbReference>
<dbReference type="SUPFAM" id="SSF56672">
    <property type="entry name" value="DNA/RNA polymerases"/>
    <property type="match status" value="1"/>
</dbReference>
<evidence type="ECO:0000256" key="2">
    <source>
        <dbReference type="ARBA" id="ARBA00022695"/>
    </source>
</evidence>
<dbReference type="InterPro" id="IPR043128">
    <property type="entry name" value="Rev_trsase/Diguanyl_cyclase"/>
</dbReference>
<name>A0A1S3W213_VIGRR</name>
<dbReference type="AlphaFoldDB" id="A0A1S3W213"/>
<dbReference type="Pfam" id="PF00078">
    <property type="entry name" value="RVT_1"/>
    <property type="match status" value="1"/>
</dbReference>
<evidence type="ECO:0000313" key="8">
    <source>
        <dbReference type="Proteomes" id="UP000087766"/>
    </source>
</evidence>
<dbReference type="FunFam" id="3.30.70.270:FF:000026">
    <property type="entry name" value="Transposon Ty3-G Gag-Pol polyprotein"/>
    <property type="match status" value="1"/>
</dbReference>
<dbReference type="Gene3D" id="3.30.70.270">
    <property type="match status" value="2"/>
</dbReference>
<evidence type="ECO:0000256" key="5">
    <source>
        <dbReference type="ARBA" id="ARBA00023268"/>
    </source>
</evidence>
<dbReference type="SUPFAM" id="SSF50630">
    <property type="entry name" value="Acid proteases"/>
    <property type="match status" value="1"/>
</dbReference>
<proteinExistence type="predicted"/>
<dbReference type="FunFam" id="1.10.340.70:FF:000003">
    <property type="entry name" value="Protein CBG25708"/>
    <property type="match status" value="1"/>
</dbReference>
<keyword evidence="4" id="KW-0255">Endonuclease</keyword>
<dbReference type="InterPro" id="IPR012337">
    <property type="entry name" value="RNaseH-like_sf"/>
</dbReference>
<evidence type="ECO:0000256" key="1">
    <source>
        <dbReference type="ARBA" id="ARBA00022679"/>
    </source>
</evidence>
<dbReference type="STRING" id="3916.A0A1S3W213"/>
<feature type="domain" description="Reverse transcriptase" evidence="6">
    <location>
        <begin position="177"/>
        <end position="390"/>
    </location>
</feature>
<gene>
    <name evidence="9" type="primary">LOC106780742</name>
</gene>
<dbReference type="Gene3D" id="3.30.420.10">
    <property type="entry name" value="Ribonuclease H-like superfamily/Ribonuclease H"/>
    <property type="match status" value="1"/>
</dbReference>
<evidence type="ECO:0000259" key="7">
    <source>
        <dbReference type="PROSITE" id="PS50994"/>
    </source>
</evidence>
<dbReference type="GO" id="GO:0003676">
    <property type="term" value="F:nucleic acid binding"/>
    <property type="evidence" value="ECO:0007669"/>
    <property type="project" value="InterPro"/>
</dbReference>
<dbReference type="SUPFAM" id="SSF53098">
    <property type="entry name" value="Ribonuclease H-like"/>
    <property type="match status" value="1"/>
</dbReference>
<dbReference type="InterPro" id="IPR021109">
    <property type="entry name" value="Peptidase_aspartic_dom_sf"/>
</dbReference>
<dbReference type="PROSITE" id="PS50994">
    <property type="entry name" value="INTEGRASE"/>
    <property type="match status" value="1"/>
</dbReference>
<dbReference type="InterPro" id="IPR043502">
    <property type="entry name" value="DNA/RNA_pol_sf"/>
</dbReference>